<dbReference type="InterPro" id="IPR013155">
    <property type="entry name" value="M/V/L/I-tRNA-synth_anticd-bd"/>
</dbReference>
<organism evidence="14">
    <name type="scientific">bioreactor metagenome</name>
    <dbReference type="NCBI Taxonomy" id="1076179"/>
    <lineage>
        <taxon>unclassified sequences</taxon>
        <taxon>metagenomes</taxon>
        <taxon>ecological metagenomes</taxon>
    </lineage>
</organism>
<evidence type="ECO:0000259" key="12">
    <source>
        <dbReference type="Pfam" id="PF08264"/>
    </source>
</evidence>
<evidence type="ECO:0000313" key="14">
    <source>
        <dbReference type="EMBL" id="MPM85374.1"/>
    </source>
</evidence>
<dbReference type="InterPro" id="IPR010978">
    <property type="entry name" value="tRNA-bd_arm"/>
</dbReference>
<keyword evidence="4" id="KW-0067">ATP-binding</keyword>
<evidence type="ECO:0000256" key="1">
    <source>
        <dbReference type="ARBA" id="ARBA00013169"/>
    </source>
</evidence>
<evidence type="ECO:0000256" key="4">
    <source>
        <dbReference type="ARBA" id="ARBA00022840"/>
    </source>
</evidence>
<feature type="domain" description="Aminoacyl-tRNA synthetase class Ia" evidence="11">
    <location>
        <begin position="1"/>
        <end position="69"/>
    </location>
</feature>
<dbReference type="FunFam" id="1.10.730.10:FF:000014">
    <property type="entry name" value="Valine--tRNA ligase"/>
    <property type="match status" value="1"/>
</dbReference>
<evidence type="ECO:0000256" key="6">
    <source>
        <dbReference type="ARBA" id="ARBA00023054"/>
    </source>
</evidence>
<proteinExistence type="predicted"/>
<dbReference type="GO" id="GO:0005829">
    <property type="term" value="C:cytosol"/>
    <property type="evidence" value="ECO:0007669"/>
    <property type="project" value="TreeGrafter"/>
</dbReference>
<feature type="domain" description="Methionyl/Valyl/Leucyl/Isoleucyl-tRNA synthetase anticodon-binding" evidence="12">
    <location>
        <begin position="112"/>
        <end position="256"/>
    </location>
</feature>
<dbReference type="PANTHER" id="PTHR11946:SF93">
    <property type="entry name" value="VALINE--TRNA LIGASE, CHLOROPLASTIC_MITOCHONDRIAL 2"/>
    <property type="match status" value="1"/>
</dbReference>
<dbReference type="InterPro" id="IPR002303">
    <property type="entry name" value="Valyl-tRNA_ligase"/>
</dbReference>
<dbReference type="PANTHER" id="PTHR11946">
    <property type="entry name" value="VALYL-TRNA SYNTHETASES"/>
    <property type="match status" value="1"/>
</dbReference>
<dbReference type="SUPFAM" id="SSF52374">
    <property type="entry name" value="Nucleotidylyl transferase"/>
    <property type="match status" value="1"/>
</dbReference>
<evidence type="ECO:0000259" key="13">
    <source>
        <dbReference type="Pfam" id="PF10458"/>
    </source>
</evidence>
<protein>
    <recommendedName>
        <fullName evidence="1">valine--tRNA ligase</fullName>
        <ecNumber evidence="1">6.1.1.9</ecNumber>
    </recommendedName>
    <alternativeName>
        <fullName evidence="8">Valyl-tRNA synthetase</fullName>
    </alternativeName>
</protein>
<gene>
    <name evidence="14" type="primary">valS_49</name>
    <name evidence="14" type="ORF">SDC9_132454</name>
</gene>
<dbReference type="InterPro" id="IPR037118">
    <property type="entry name" value="Val-tRNA_synth_C_sf"/>
</dbReference>
<dbReference type="InterPro" id="IPR019499">
    <property type="entry name" value="Val-tRNA_synth_tRNA-bd"/>
</dbReference>
<dbReference type="GO" id="GO:0006438">
    <property type="term" value="P:valyl-tRNA aminoacylation"/>
    <property type="evidence" value="ECO:0007669"/>
    <property type="project" value="InterPro"/>
</dbReference>
<reference evidence="14" key="1">
    <citation type="submission" date="2019-08" db="EMBL/GenBank/DDBJ databases">
        <authorList>
            <person name="Kucharzyk K."/>
            <person name="Murdoch R.W."/>
            <person name="Higgins S."/>
            <person name="Loffler F."/>
        </authorList>
    </citation>
    <scope>NUCLEOTIDE SEQUENCE</scope>
</reference>
<dbReference type="Gene3D" id="1.10.287.380">
    <property type="entry name" value="Valyl-tRNA synthetase, C-terminal domain"/>
    <property type="match status" value="1"/>
</dbReference>
<keyword evidence="3" id="KW-0547">Nucleotide-binding</keyword>
<evidence type="ECO:0000256" key="3">
    <source>
        <dbReference type="ARBA" id="ARBA00022741"/>
    </source>
</evidence>
<keyword evidence="7" id="KW-0030">Aminoacyl-tRNA synthetase</keyword>
<evidence type="ECO:0000259" key="11">
    <source>
        <dbReference type="Pfam" id="PF00133"/>
    </source>
</evidence>
<comment type="catalytic activity">
    <reaction evidence="9">
        <text>tRNA(Val) + L-valine + ATP = L-valyl-tRNA(Val) + AMP + diphosphate</text>
        <dbReference type="Rhea" id="RHEA:10704"/>
        <dbReference type="Rhea" id="RHEA-COMP:9672"/>
        <dbReference type="Rhea" id="RHEA-COMP:9708"/>
        <dbReference type="ChEBI" id="CHEBI:30616"/>
        <dbReference type="ChEBI" id="CHEBI:33019"/>
        <dbReference type="ChEBI" id="CHEBI:57762"/>
        <dbReference type="ChEBI" id="CHEBI:78442"/>
        <dbReference type="ChEBI" id="CHEBI:78537"/>
        <dbReference type="ChEBI" id="CHEBI:456215"/>
        <dbReference type="EC" id="6.1.1.9"/>
    </reaction>
</comment>
<keyword evidence="2 14" id="KW-0436">Ligase</keyword>
<dbReference type="EMBL" id="VSSQ01033700">
    <property type="protein sequence ID" value="MPM85374.1"/>
    <property type="molecule type" value="Genomic_DNA"/>
</dbReference>
<evidence type="ECO:0000256" key="9">
    <source>
        <dbReference type="ARBA" id="ARBA00047552"/>
    </source>
</evidence>
<dbReference type="GO" id="GO:0005524">
    <property type="term" value="F:ATP binding"/>
    <property type="evidence" value="ECO:0007669"/>
    <property type="project" value="UniProtKB-KW"/>
</dbReference>
<evidence type="ECO:0000256" key="8">
    <source>
        <dbReference type="ARBA" id="ARBA00029936"/>
    </source>
</evidence>
<dbReference type="InterPro" id="IPR002300">
    <property type="entry name" value="aa-tRNA-synth_Ia"/>
</dbReference>
<dbReference type="GO" id="GO:0004832">
    <property type="term" value="F:valine-tRNA ligase activity"/>
    <property type="evidence" value="ECO:0007669"/>
    <property type="project" value="UniProtKB-EC"/>
</dbReference>
<accession>A0A645D7Q2</accession>
<comment type="caution">
    <text evidence="14">The sequence shown here is derived from an EMBL/GenBank/DDBJ whole genome shotgun (WGS) entry which is preliminary data.</text>
</comment>
<dbReference type="InterPro" id="IPR033705">
    <property type="entry name" value="Anticodon_Ia_Val"/>
</dbReference>
<feature type="coiled-coil region" evidence="10">
    <location>
        <begin position="316"/>
        <end position="343"/>
    </location>
</feature>
<keyword evidence="6 10" id="KW-0175">Coiled coil</keyword>
<dbReference type="EC" id="6.1.1.9" evidence="1"/>
<dbReference type="Pfam" id="PF00133">
    <property type="entry name" value="tRNA-synt_1"/>
    <property type="match status" value="1"/>
</dbReference>
<dbReference type="Pfam" id="PF08264">
    <property type="entry name" value="Anticodon_1"/>
    <property type="match status" value="1"/>
</dbReference>
<dbReference type="FunFam" id="1.10.287.380:FF:000001">
    <property type="entry name" value="Valine--tRNA ligase"/>
    <property type="match status" value="1"/>
</dbReference>
<dbReference type="Gene3D" id="1.10.730.10">
    <property type="entry name" value="Isoleucyl-tRNA Synthetase, Domain 1"/>
    <property type="match status" value="1"/>
</dbReference>
<keyword evidence="5" id="KW-0648">Protein biosynthesis</keyword>
<evidence type="ECO:0000256" key="7">
    <source>
        <dbReference type="ARBA" id="ARBA00023146"/>
    </source>
</evidence>
<evidence type="ECO:0000256" key="5">
    <source>
        <dbReference type="ARBA" id="ARBA00022917"/>
    </source>
</evidence>
<evidence type="ECO:0000256" key="10">
    <source>
        <dbReference type="SAM" id="Coils"/>
    </source>
</evidence>
<feature type="domain" description="Valyl-tRNA synthetase tRNA-binding arm" evidence="13">
    <location>
        <begin position="318"/>
        <end position="383"/>
    </location>
</feature>
<dbReference type="InterPro" id="IPR009080">
    <property type="entry name" value="tRNAsynth_Ia_anticodon-bd"/>
</dbReference>
<dbReference type="SUPFAM" id="SSF46589">
    <property type="entry name" value="tRNA-binding arm"/>
    <property type="match status" value="1"/>
</dbReference>
<dbReference type="CDD" id="cd07962">
    <property type="entry name" value="Anticodon_Ia_Val"/>
    <property type="match status" value="1"/>
</dbReference>
<sequence length="383" mass="43315">MIVFGLEEMENVPFDTVYVHGIVRDELGRKMSKSLGNGIDPLEIIRDFGADSLRFSLVTGNSAGNDMRFYIKKVEAARNFCNKVYNATRFVLMNLADEAPGPIDMDLLDSADKWILHRLNTVVGEVTFNLDNFDLNLAAQKIYDFIWTEFCDWYIELAKPRLSGADETQKTNVRAILVRVLGDSMKLLHPFMPFITEELYLALPGIEETVMLSPWPAYQENLCFPEEAETMERIMDVIRSIRNLRAEMNVPPAKRAAMTIVTEQDRIPHFQAAAIYLMRLAGAESVSVQADKTGVPDGAVSAVCESAEVYIPLNELIDVEKEKERVRKEMERVRGEIARAEGKLSNESFVAKAPEKVICAEREKLQTAQGMLQKLEQRLGELK</sequence>
<dbReference type="AlphaFoldDB" id="A0A645D7Q2"/>
<name>A0A645D7Q2_9ZZZZ</name>
<dbReference type="Pfam" id="PF10458">
    <property type="entry name" value="Val_tRNA-synt_C"/>
    <property type="match status" value="1"/>
</dbReference>
<dbReference type="SUPFAM" id="SSF47323">
    <property type="entry name" value="Anticodon-binding domain of a subclass of class I aminoacyl-tRNA synthetases"/>
    <property type="match status" value="1"/>
</dbReference>
<evidence type="ECO:0000256" key="2">
    <source>
        <dbReference type="ARBA" id="ARBA00022598"/>
    </source>
</evidence>